<dbReference type="EMBL" id="MAAF01000036">
    <property type="protein sequence ID" value="OUR82686.1"/>
    <property type="molecule type" value="Genomic_DNA"/>
</dbReference>
<gene>
    <name evidence="3" type="ORF">A9Q75_05190</name>
</gene>
<keyword evidence="2" id="KW-0732">Signal</keyword>
<evidence type="ECO:0000313" key="4">
    <source>
        <dbReference type="Proteomes" id="UP000243053"/>
    </source>
</evidence>
<accession>A0A1Y5EMF3</accession>
<reference evidence="4" key="1">
    <citation type="journal article" date="2017" name="Proc. Natl. Acad. Sci. U.S.A.">
        <title>Simulation of Deepwater Horizon oil plume reveals substrate specialization within a complex community of hydrocarbon degraders.</title>
        <authorList>
            <person name="Hu P."/>
            <person name="Dubinsky E.A."/>
            <person name="Probst A.J."/>
            <person name="Wang J."/>
            <person name="Sieber C.M.K."/>
            <person name="Tom L.M."/>
            <person name="Gardinali P."/>
            <person name="Banfield J.F."/>
            <person name="Atlas R.M."/>
            <person name="Andersen G.L."/>
        </authorList>
    </citation>
    <scope>NUCLEOTIDE SEQUENCE [LARGE SCALE GENOMIC DNA]</scope>
</reference>
<keyword evidence="1" id="KW-0472">Membrane</keyword>
<keyword evidence="1" id="KW-0812">Transmembrane</keyword>
<dbReference type="AlphaFoldDB" id="A0A1Y5EMF3"/>
<comment type="caution">
    <text evidence="3">The sequence shown here is derived from an EMBL/GenBank/DDBJ whole genome shotgun (WGS) entry which is preliminary data.</text>
</comment>
<organism evidence="3 4">
    <name type="scientific">Colwellia psychrerythraea</name>
    <name type="common">Vibrio psychroerythus</name>
    <dbReference type="NCBI Taxonomy" id="28229"/>
    <lineage>
        <taxon>Bacteria</taxon>
        <taxon>Pseudomonadati</taxon>
        <taxon>Pseudomonadota</taxon>
        <taxon>Gammaproteobacteria</taxon>
        <taxon>Alteromonadales</taxon>
        <taxon>Colwelliaceae</taxon>
        <taxon>Colwellia</taxon>
    </lineage>
</organism>
<feature type="chain" id="PRO_5013142224" evidence="2">
    <location>
        <begin position="36"/>
        <end position="79"/>
    </location>
</feature>
<evidence type="ECO:0000313" key="3">
    <source>
        <dbReference type="EMBL" id="OUR82686.1"/>
    </source>
</evidence>
<protein>
    <submittedName>
        <fullName evidence="3">Uncharacterized protein</fullName>
    </submittedName>
</protein>
<feature type="transmembrane region" description="Helical" evidence="1">
    <location>
        <begin position="53"/>
        <end position="77"/>
    </location>
</feature>
<sequence length="79" mass="7598">MNTFNKMKNRIANSKGAKALAAGATGALASFGTMAADHSAAIGAAGTDGATNVGAAITVILTIAAVVTGVGIVIKLLGR</sequence>
<evidence type="ECO:0000256" key="2">
    <source>
        <dbReference type="SAM" id="SignalP"/>
    </source>
</evidence>
<dbReference type="Proteomes" id="UP000243053">
    <property type="component" value="Unassembled WGS sequence"/>
</dbReference>
<name>A0A1Y5EMF3_COLPS</name>
<proteinExistence type="predicted"/>
<feature type="signal peptide" evidence="2">
    <location>
        <begin position="1"/>
        <end position="35"/>
    </location>
</feature>
<evidence type="ECO:0000256" key="1">
    <source>
        <dbReference type="SAM" id="Phobius"/>
    </source>
</evidence>
<keyword evidence="1" id="KW-1133">Transmembrane helix</keyword>